<organism evidence="1 2">
    <name type="scientific">Rhizobium mongolense USDA 1844</name>
    <dbReference type="NCBI Taxonomy" id="1079460"/>
    <lineage>
        <taxon>Bacteria</taxon>
        <taxon>Pseudomonadati</taxon>
        <taxon>Pseudomonadota</taxon>
        <taxon>Alphaproteobacteria</taxon>
        <taxon>Hyphomicrobiales</taxon>
        <taxon>Rhizobiaceae</taxon>
        <taxon>Rhizobium/Agrobacterium group</taxon>
        <taxon>Rhizobium</taxon>
    </lineage>
</organism>
<dbReference type="SUPFAM" id="SSF54637">
    <property type="entry name" value="Thioesterase/thiol ester dehydrase-isomerase"/>
    <property type="match status" value="1"/>
</dbReference>
<dbReference type="EMBL" id="VISO01000001">
    <property type="protein sequence ID" value="TVZ74976.1"/>
    <property type="molecule type" value="Genomic_DNA"/>
</dbReference>
<evidence type="ECO:0000313" key="1">
    <source>
        <dbReference type="EMBL" id="TVZ74976.1"/>
    </source>
</evidence>
<dbReference type="Gene3D" id="3.10.129.10">
    <property type="entry name" value="Hotdog Thioesterase"/>
    <property type="match status" value="1"/>
</dbReference>
<accession>A0A559TK91</accession>
<name>A0A559TK91_9HYPH</name>
<dbReference type="Proteomes" id="UP000319824">
    <property type="component" value="Unassembled WGS sequence"/>
</dbReference>
<proteinExistence type="predicted"/>
<evidence type="ECO:0000313" key="2">
    <source>
        <dbReference type="Proteomes" id="UP000319824"/>
    </source>
</evidence>
<dbReference type="RefSeq" id="WP_022719356.1">
    <property type="nucleotide sequence ID" value="NZ_ATTQ01000057.1"/>
</dbReference>
<dbReference type="CDD" id="cd00586">
    <property type="entry name" value="4HBT"/>
    <property type="match status" value="1"/>
</dbReference>
<gene>
    <name evidence="1" type="ORF">BCL32_0330</name>
</gene>
<dbReference type="Pfam" id="PF13279">
    <property type="entry name" value="4HBT_2"/>
    <property type="match status" value="1"/>
</dbReference>
<protein>
    <submittedName>
        <fullName evidence="1">(3S)-malyl-CoA thioesterase</fullName>
    </submittedName>
</protein>
<dbReference type="AlphaFoldDB" id="A0A559TK91"/>
<sequence>MTWVVTWTGTVDRDWIDELDHVNFLQYQRVADLASLDIWKNARGKQAGSLEFVMTETHVRYVRELRLGMPVEVNSALLAFDNKRFQLFHHIKSDGELMCSVETLNLCFDPEIRKVATFTEAIVQYFESWGSPPPDATYTLSIARKQS</sequence>
<reference evidence="1 2" key="1">
    <citation type="submission" date="2019-06" db="EMBL/GenBank/DDBJ databases">
        <title>Pac Bio to generate improved reference genome sequences for organisms with transposon mutant libraries (support for FEBA project).</title>
        <authorList>
            <person name="Blow M."/>
        </authorList>
    </citation>
    <scope>NUCLEOTIDE SEQUENCE [LARGE SCALE GENOMIC DNA]</scope>
    <source>
        <strain evidence="1 2">USDA 1844</strain>
    </source>
</reference>
<comment type="caution">
    <text evidence="1">The sequence shown here is derived from an EMBL/GenBank/DDBJ whole genome shotgun (WGS) entry which is preliminary data.</text>
</comment>
<dbReference type="InterPro" id="IPR029069">
    <property type="entry name" value="HotDog_dom_sf"/>
</dbReference>